<evidence type="ECO:0000313" key="2">
    <source>
        <dbReference type="Proteomes" id="UP000823615"/>
    </source>
</evidence>
<gene>
    <name evidence="1" type="ORF">IAA97_00835</name>
</gene>
<sequence length="267" mass="30550">MDKSGQELGFYNSSFVCFPLPKQAVGNSYTHELSLGTLSFSSMTEVPYGLYARLALISMTNLAFRSKESVITSFTLYSLLSALRYAKPTGKQLEKFAHQLENWSSTLISLRYEEETRTSIQNLLLVDSAEFRLEKDLEDNMHVYLSLTEKGKDFLQKSSFPMPLDALQKITHAFDFDTLAWLISSIYQVSKKDEPRLIAWPHLCNQFHITPNNFPRFKTSFGKSLFRVQQSFYPGAKIYRVPDGIVVEKSPLLTKERKSNVLMLPSL</sequence>
<name>A0A9D9H4G1_9SPIO</name>
<organism evidence="1 2">
    <name type="scientific">Candidatus Ornithospirochaeta stercoripullorum</name>
    <dbReference type="NCBI Taxonomy" id="2840899"/>
    <lineage>
        <taxon>Bacteria</taxon>
        <taxon>Pseudomonadati</taxon>
        <taxon>Spirochaetota</taxon>
        <taxon>Spirochaetia</taxon>
        <taxon>Spirochaetales</taxon>
        <taxon>Spirochaetaceae</taxon>
        <taxon>Spirochaetaceae incertae sedis</taxon>
        <taxon>Candidatus Ornithospirochaeta</taxon>
    </lineage>
</organism>
<dbReference type="EMBL" id="JADIMT010000015">
    <property type="protein sequence ID" value="MBO8435514.1"/>
    <property type="molecule type" value="Genomic_DNA"/>
</dbReference>
<dbReference type="AlphaFoldDB" id="A0A9D9H4G1"/>
<proteinExistence type="predicted"/>
<accession>A0A9D9H4G1</accession>
<reference evidence="1" key="2">
    <citation type="journal article" date="2021" name="PeerJ">
        <title>Extensive microbial diversity within the chicken gut microbiome revealed by metagenomics and culture.</title>
        <authorList>
            <person name="Gilroy R."/>
            <person name="Ravi A."/>
            <person name="Getino M."/>
            <person name="Pursley I."/>
            <person name="Horton D.L."/>
            <person name="Alikhan N.F."/>
            <person name="Baker D."/>
            <person name="Gharbi K."/>
            <person name="Hall N."/>
            <person name="Watson M."/>
            <person name="Adriaenssens E.M."/>
            <person name="Foster-Nyarko E."/>
            <person name="Jarju S."/>
            <person name="Secka A."/>
            <person name="Antonio M."/>
            <person name="Oren A."/>
            <person name="Chaudhuri R.R."/>
            <person name="La Ragione R."/>
            <person name="Hildebrand F."/>
            <person name="Pallen M.J."/>
        </authorList>
    </citation>
    <scope>NUCLEOTIDE SEQUENCE</scope>
    <source>
        <strain evidence="1">7293</strain>
    </source>
</reference>
<evidence type="ECO:0000313" key="1">
    <source>
        <dbReference type="EMBL" id="MBO8435514.1"/>
    </source>
</evidence>
<comment type="caution">
    <text evidence="1">The sequence shown here is derived from an EMBL/GenBank/DDBJ whole genome shotgun (WGS) entry which is preliminary data.</text>
</comment>
<protein>
    <recommendedName>
        <fullName evidence="3">Plasmid encoded RepA protein</fullName>
    </recommendedName>
</protein>
<evidence type="ECO:0008006" key="3">
    <source>
        <dbReference type="Google" id="ProtNLM"/>
    </source>
</evidence>
<reference evidence="1" key="1">
    <citation type="submission" date="2020-10" db="EMBL/GenBank/DDBJ databases">
        <authorList>
            <person name="Gilroy R."/>
        </authorList>
    </citation>
    <scope>NUCLEOTIDE SEQUENCE</scope>
    <source>
        <strain evidence="1">7293</strain>
    </source>
</reference>
<dbReference type="Proteomes" id="UP000823615">
    <property type="component" value="Unassembled WGS sequence"/>
</dbReference>